<dbReference type="SUPFAM" id="SSF57667">
    <property type="entry name" value="beta-beta-alpha zinc fingers"/>
    <property type="match status" value="1"/>
</dbReference>
<evidence type="ECO:0000256" key="5">
    <source>
        <dbReference type="ARBA" id="ARBA00023242"/>
    </source>
</evidence>
<dbReference type="CDD" id="cd12148">
    <property type="entry name" value="fungal_TF_MHR"/>
    <property type="match status" value="1"/>
</dbReference>
<dbReference type="PANTHER" id="PTHR47660:SF2">
    <property type="entry name" value="TRANSCRIPTION FACTOR WITH C2H2 AND ZN(2)-CYS(6) DNA BINDING DOMAIN (EUROFUNG)"/>
    <property type="match status" value="1"/>
</dbReference>
<reference evidence="10" key="2">
    <citation type="journal article" date="2020" name="Nat. Commun.">
        <title>Large-scale genome sequencing of mycorrhizal fungi provides insights into the early evolution of symbiotic traits.</title>
        <authorList>
            <person name="Miyauchi S."/>
            <person name="Kiss E."/>
            <person name="Kuo A."/>
            <person name="Drula E."/>
            <person name="Kohler A."/>
            <person name="Sanchez-Garcia M."/>
            <person name="Morin E."/>
            <person name="Andreopoulos B."/>
            <person name="Barry K.W."/>
            <person name="Bonito G."/>
            <person name="Buee M."/>
            <person name="Carver A."/>
            <person name="Chen C."/>
            <person name="Cichocki N."/>
            <person name="Clum A."/>
            <person name="Culley D."/>
            <person name="Crous P.W."/>
            <person name="Fauchery L."/>
            <person name="Girlanda M."/>
            <person name="Hayes R.D."/>
            <person name="Keri Z."/>
            <person name="LaButti K."/>
            <person name="Lipzen A."/>
            <person name="Lombard V."/>
            <person name="Magnuson J."/>
            <person name="Maillard F."/>
            <person name="Murat C."/>
            <person name="Nolan M."/>
            <person name="Ohm R.A."/>
            <person name="Pangilinan J."/>
            <person name="Pereira M.F."/>
            <person name="Perotto S."/>
            <person name="Peter M."/>
            <person name="Pfister S."/>
            <person name="Riley R."/>
            <person name="Sitrit Y."/>
            <person name="Stielow J.B."/>
            <person name="Szollosi G."/>
            <person name="Zifcakova L."/>
            <person name="Stursova M."/>
            <person name="Spatafora J.W."/>
            <person name="Tedersoo L."/>
            <person name="Vaario L.M."/>
            <person name="Yamada A."/>
            <person name="Yan M."/>
            <person name="Wang P."/>
            <person name="Xu J."/>
            <person name="Bruns T."/>
            <person name="Baldrian P."/>
            <person name="Vilgalys R."/>
            <person name="Dunand C."/>
            <person name="Henrissat B."/>
            <person name="Grigoriev I.V."/>
            <person name="Hibbett D."/>
            <person name="Nagy L.G."/>
            <person name="Martin F.M."/>
        </authorList>
    </citation>
    <scope>NUCLEOTIDE SEQUENCE</scope>
    <source>
        <strain evidence="10">Prilba</strain>
    </source>
</reference>
<dbReference type="InterPro" id="IPR007219">
    <property type="entry name" value="XnlR_reg_dom"/>
</dbReference>
<evidence type="ECO:0000259" key="9">
    <source>
        <dbReference type="PROSITE" id="PS50157"/>
    </source>
</evidence>
<dbReference type="Gene3D" id="3.30.160.60">
    <property type="entry name" value="Classic Zinc Finger"/>
    <property type="match status" value="2"/>
</dbReference>
<keyword evidence="6" id="KW-0863">Zinc-finger</keyword>
<dbReference type="SMART" id="SM00355">
    <property type="entry name" value="ZnF_C2H2"/>
    <property type="match status" value="2"/>
</dbReference>
<dbReference type="SUPFAM" id="SSF57701">
    <property type="entry name" value="Zn2/Cys6 DNA-binding domain"/>
    <property type="match status" value="1"/>
</dbReference>
<dbReference type="SMART" id="SM00066">
    <property type="entry name" value="GAL4"/>
    <property type="match status" value="1"/>
</dbReference>
<feature type="region of interest" description="Disordered" evidence="7">
    <location>
        <begin position="28"/>
        <end position="54"/>
    </location>
</feature>
<protein>
    <submittedName>
        <fullName evidence="10">Uncharacterized protein</fullName>
    </submittedName>
</protein>
<dbReference type="PROSITE" id="PS50157">
    <property type="entry name" value="ZINC_FINGER_C2H2_2"/>
    <property type="match status" value="1"/>
</dbReference>
<dbReference type="Pfam" id="PF00172">
    <property type="entry name" value="Zn_clus"/>
    <property type="match status" value="1"/>
</dbReference>
<evidence type="ECO:0000256" key="7">
    <source>
        <dbReference type="SAM" id="MobiDB-lite"/>
    </source>
</evidence>
<keyword evidence="4" id="KW-0804">Transcription</keyword>
<dbReference type="OrthoDB" id="1405595at2759"/>
<dbReference type="PROSITE" id="PS00028">
    <property type="entry name" value="ZINC_FINGER_C2H2_1"/>
    <property type="match status" value="1"/>
</dbReference>
<feature type="domain" description="C2H2-type" evidence="9">
    <location>
        <begin position="55"/>
        <end position="82"/>
    </location>
</feature>
<evidence type="ECO:0000256" key="1">
    <source>
        <dbReference type="ARBA" id="ARBA00022723"/>
    </source>
</evidence>
<keyword evidence="2" id="KW-0862">Zinc</keyword>
<feature type="region of interest" description="Disordered" evidence="7">
    <location>
        <begin position="157"/>
        <end position="188"/>
    </location>
</feature>
<comment type="caution">
    <text evidence="10">The sequence shown here is derived from an EMBL/GenBank/DDBJ whole genome shotgun (WGS) entry which is preliminary data.</text>
</comment>
<dbReference type="GO" id="GO:0000981">
    <property type="term" value="F:DNA-binding transcription factor activity, RNA polymerase II-specific"/>
    <property type="evidence" value="ECO:0007669"/>
    <property type="project" value="InterPro"/>
</dbReference>
<evidence type="ECO:0000259" key="8">
    <source>
        <dbReference type="PROSITE" id="PS50048"/>
    </source>
</evidence>
<sequence length="789" mass="86513">MDSSPPAIFDSIDGTLYLPNAIASSSVSSLASSPDEHSSRMRSHKGNKPSLPQSKHCPLCPAKFTRTTHLNRHLRTHTNERLHRCDTCLSEFTRSDLLTRHKRSCGDLLNQNKSRRKSCQACAESKVKCDLRQPCTKCISRGKECVFINDPAQSREKKAAAAARRKAAQRPTVDTSSNSSASPSLTPELYLTTPATSYDTENMEISLVTGFGDGISPISPTELLYNPSSYSSTYSELSGCSTATSSSMSPRSDIFDIAADYYATGPEMFMLDESLSKLTPQDMVPLYSESSFAMQPCDFVHTAQGFDFGYESQPQGLYDSMLTTCPPLDLDPYILSLPSDATSVGIGFLNDNRPSLLVGRESSPIDMSPKGAPVGPTEAELSNFLYLFHTAFQSHVPIVHPSTWTFEGKTPILSRATQACGAQFVKTRVAKDFVSQTLHSARESLHQVAESTVESEEMIDTILAGLLVQTISLFRETVDQRPAASHFHGLLVTMIRRCGLMSSCSNWTPPNLSAANPSQIDAAWRNWIAHESMKRLLTIAFVHDCFLNIFFSIPPSFFASELNWCLPAEDALWNATSSQEWCSLLRQPSSFGSAATRLKGLNIKTALDVLGDECMPTSGLTLPAFAHFVLINATLSSIYSLSGAQAAARASEPAPDYGDILGGKPRHSALQYTLNNWLLGWAKAEDETAAAEKAAQEPPFARNAMPYYWLAQATLAMLQEDVSDKTGIFVAPDTRFRVLGQWLLHIRNFLRSGQSDSARRWIELMQVISEDGHEARMGAGGMQALLPDL</sequence>
<dbReference type="Pfam" id="PF04082">
    <property type="entry name" value="Fungal_trans"/>
    <property type="match status" value="1"/>
</dbReference>
<keyword evidence="1" id="KW-0479">Metal-binding</keyword>
<feature type="domain" description="Zn(2)-C6 fungal-type" evidence="8">
    <location>
        <begin position="118"/>
        <end position="147"/>
    </location>
</feature>
<dbReference type="CDD" id="cd00067">
    <property type="entry name" value="GAL4"/>
    <property type="match status" value="1"/>
</dbReference>
<dbReference type="EMBL" id="WHVB01000014">
    <property type="protein sequence ID" value="KAF8476651.1"/>
    <property type="molecule type" value="Genomic_DNA"/>
</dbReference>
<evidence type="ECO:0000256" key="6">
    <source>
        <dbReference type="PROSITE-ProRule" id="PRU00042"/>
    </source>
</evidence>
<evidence type="ECO:0000313" key="10">
    <source>
        <dbReference type="EMBL" id="KAF8476651.1"/>
    </source>
</evidence>
<dbReference type="GO" id="GO:0003677">
    <property type="term" value="F:DNA binding"/>
    <property type="evidence" value="ECO:0007669"/>
    <property type="project" value="InterPro"/>
</dbReference>
<dbReference type="Proteomes" id="UP000759537">
    <property type="component" value="Unassembled WGS sequence"/>
</dbReference>
<dbReference type="GO" id="GO:0006351">
    <property type="term" value="P:DNA-templated transcription"/>
    <property type="evidence" value="ECO:0007669"/>
    <property type="project" value="InterPro"/>
</dbReference>
<evidence type="ECO:0000256" key="2">
    <source>
        <dbReference type="ARBA" id="ARBA00022833"/>
    </source>
</evidence>
<dbReference type="AlphaFoldDB" id="A0A9P5MSB7"/>
<evidence type="ECO:0000256" key="3">
    <source>
        <dbReference type="ARBA" id="ARBA00023015"/>
    </source>
</evidence>
<proteinExistence type="predicted"/>
<evidence type="ECO:0000256" key="4">
    <source>
        <dbReference type="ARBA" id="ARBA00023163"/>
    </source>
</evidence>
<reference evidence="10" key="1">
    <citation type="submission" date="2019-10" db="EMBL/GenBank/DDBJ databases">
        <authorList>
            <consortium name="DOE Joint Genome Institute"/>
            <person name="Kuo A."/>
            <person name="Miyauchi S."/>
            <person name="Kiss E."/>
            <person name="Drula E."/>
            <person name="Kohler A."/>
            <person name="Sanchez-Garcia M."/>
            <person name="Andreopoulos B."/>
            <person name="Barry K.W."/>
            <person name="Bonito G."/>
            <person name="Buee M."/>
            <person name="Carver A."/>
            <person name="Chen C."/>
            <person name="Cichocki N."/>
            <person name="Clum A."/>
            <person name="Culley D."/>
            <person name="Crous P.W."/>
            <person name="Fauchery L."/>
            <person name="Girlanda M."/>
            <person name="Hayes R."/>
            <person name="Keri Z."/>
            <person name="LaButti K."/>
            <person name="Lipzen A."/>
            <person name="Lombard V."/>
            <person name="Magnuson J."/>
            <person name="Maillard F."/>
            <person name="Morin E."/>
            <person name="Murat C."/>
            <person name="Nolan M."/>
            <person name="Ohm R."/>
            <person name="Pangilinan J."/>
            <person name="Pereira M."/>
            <person name="Perotto S."/>
            <person name="Peter M."/>
            <person name="Riley R."/>
            <person name="Sitrit Y."/>
            <person name="Stielow B."/>
            <person name="Szollosi G."/>
            <person name="Zifcakova L."/>
            <person name="Stursova M."/>
            <person name="Spatafora J.W."/>
            <person name="Tedersoo L."/>
            <person name="Vaario L.-M."/>
            <person name="Yamada A."/>
            <person name="Yan M."/>
            <person name="Wang P."/>
            <person name="Xu J."/>
            <person name="Bruns T."/>
            <person name="Baldrian P."/>
            <person name="Vilgalys R."/>
            <person name="Henrissat B."/>
            <person name="Grigoriev I.V."/>
            <person name="Hibbett D."/>
            <person name="Nagy L.G."/>
            <person name="Martin F.M."/>
        </authorList>
    </citation>
    <scope>NUCLEOTIDE SEQUENCE</scope>
    <source>
        <strain evidence="10">Prilba</strain>
    </source>
</reference>
<dbReference type="PROSITE" id="PS50048">
    <property type="entry name" value="ZN2_CY6_FUNGAL_2"/>
    <property type="match status" value="1"/>
</dbReference>
<name>A0A9P5MSB7_9AGAM</name>
<dbReference type="InterPro" id="IPR036864">
    <property type="entry name" value="Zn2-C6_fun-type_DNA-bd_sf"/>
</dbReference>
<keyword evidence="11" id="KW-1185">Reference proteome</keyword>
<keyword evidence="5" id="KW-0539">Nucleus</keyword>
<dbReference type="InterPro" id="IPR001138">
    <property type="entry name" value="Zn2Cys6_DnaBD"/>
</dbReference>
<dbReference type="PROSITE" id="PS00463">
    <property type="entry name" value="ZN2_CY6_FUNGAL_1"/>
    <property type="match status" value="1"/>
</dbReference>
<dbReference type="InterPro" id="IPR013087">
    <property type="entry name" value="Znf_C2H2_type"/>
</dbReference>
<dbReference type="Gene3D" id="4.10.240.10">
    <property type="entry name" value="Zn(2)-C6 fungal-type DNA-binding domain"/>
    <property type="match status" value="1"/>
</dbReference>
<gene>
    <name evidence="10" type="ORF">DFH94DRAFT_757393</name>
</gene>
<dbReference type="PANTHER" id="PTHR47660">
    <property type="entry name" value="TRANSCRIPTION FACTOR WITH C2H2 AND ZN(2)-CYS(6) DNA BINDING DOMAIN (EUROFUNG)-RELATED-RELATED"/>
    <property type="match status" value="1"/>
</dbReference>
<keyword evidence="3" id="KW-0805">Transcription regulation</keyword>
<dbReference type="GO" id="GO:0008270">
    <property type="term" value="F:zinc ion binding"/>
    <property type="evidence" value="ECO:0007669"/>
    <property type="project" value="UniProtKB-KW"/>
</dbReference>
<organism evidence="10 11">
    <name type="scientific">Russula ochroleuca</name>
    <dbReference type="NCBI Taxonomy" id="152965"/>
    <lineage>
        <taxon>Eukaryota</taxon>
        <taxon>Fungi</taxon>
        <taxon>Dikarya</taxon>
        <taxon>Basidiomycota</taxon>
        <taxon>Agaricomycotina</taxon>
        <taxon>Agaricomycetes</taxon>
        <taxon>Russulales</taxon>
        <taxon>Russulaceae</taxon>
        <taxon>Russula</taxon>
    </lineage>
</organism>
<evidence type="ECO:0000313" key="11">
    <source>
        <dbReference type="Proteomes" id="UP000759537"/>
    </source>
</evidence>
<accession>A0A9P5MSB7</accession>
<dbReference type="InterPro" id="IPR036236">
    <property type="entry name" value="Znf_C2H2_sf"/>
</dbReference>